<dbReference type="EMBL" id="CAJJDM010000130">
    <property type="protein sequence ID" value="CAD8105547.1"/>
    <property type="molecule type" value="Genomic_DNA"/>
</dbReference>
<organism evidence="1 2">
    <name type="scientific">Paramecium primaurelia</name>
    <dbReference type="NCBI Taxonomy" id="5886"/>
    <lineage>
        <taxon>Eukaryota</taxon>
        <taxon>Sar</taxon>
        <taxon>Alveolata</taxon>
        <taxon>Ciliophora</taxon>
        <taxon>Intramacronucleata</taxon>
        <taxon>Oligohymenophorea</taxon>
        <taxon>Peniculida</taxon>
        <taxon>Parameciidae</taxon>
        <taxon>Paramecium</taxon>
    </lineage>
</organism>
<name>A0A8S1PQ28_PARPR</name>
<gene>
    <name evidence="1" type="ORF">PPRIM_AZ9-3.1.T1270127</name>
</gene>
<evidence type="ECO:0000313" key="1">
    <source>
        <dbReference type="EMBL" id="CAD8105547.1"/>
    </source>
</evidence>
<dbReference type="Proteomes" id="UP000688137">
    <property type="component" value="Unassembled WGS sequence"/>
</dbReference>
<sequence>MQLGFRNCYFENILNLKSIEFDYELQRHQKAINGLSINKQDSEFVSTGYDQKLLFGKKPKMDFNQLIILMLVVEFPILQTQ</sequence>
<comment type="caution">
    <text evidence="1">The sequence shown here is derived from an EMBL/GenBank/DDBJ whole genome shotgun (WGS) entry which is preliminary data.</text>
</comment>
<accession>A0A8S1PQ28</accession>
<protein>
    <submittedName>
        <fullName evidence="1">Uncharacterized protein</fullName>
    </submittedName>
</protein>
<keyword evidence="2" id="KW-1185">Reference proteome</keyword>
<evidence type="ECO:0000313" key="2">
    <source>
        <dbReference type="Proteomes" id="UP000688137"/>
    </source>
</evidence>
<reference evidence="1" key="1">
    <citation type="submission" date="2021-01" db="EMBL/GenBank/DDBJ databases">
        <authorList>
            <consortium name="Genoscope - CEA"/>
            <person name="William W."/>
        </authorList>
    </citation>
    <scope>NUCLEOTIDE SEQUENCE</scope>
</reference>
<dbReference type="AlphaFoldDB" id="A0A8S1PQ28"/>
<proteinExistence type="predicted"/>